<keyword evidence="3" id="KW-1185">Reference proteome</keyword>
<keyword evidence="1" id="KW-0472">Membrane</keyword>
<dbReference type="HOGENOM" id="CLU_2964061_0_0_1"/>
<evidence type="ECO:0000313" key="2">
    <source>
        <dbReference type="EnsemblPlants" id="Bo13313s010.1"/>
    </source>
</evidence>
<evidence type="ECO:0000313" key="3">
    <source>
        <dbReference type="Proteomes" id="UP000032141"/>
    </source>
</evidence>
<reference evidence="2" key="1">
    <citation type="journal article" date="2014" name="Genome Biol.">
        <title>Transcriptome and methylome profiling reveals relics of genome dominance in the mesopolyploid Brassica oleracea.</title>
        <authorList>
            <person name="Parkin I.A."/>
            <person name="Koh C."/>
            <person name="Tang H."/>
            <person name="Robinson S.J."/>
            <person name="Kagale S."/>
            <person name="Clarke W.E."/>
            <person name="Town C.D."/>
            <person name="Nixon J."/>
            <person name="Krishnakumar V."/>
            <person name="Bidwell S.L."/>
            <person name="Denoeud F."/>
            <person name="Belcram H."/>
            <person name="Links M.G."/>
            <person name="Just J."/>
            <person name="Clarke C."/>
            <person name="Bender T."/>
            <person name="Huebert T."/>
            <person name="Mason A.S."/>
            <person name="Pires J.C."/>
            <person name="Barker G."/>
            <person name="Moore J."/>
            <person name="Walley P.G."/>
            <person name="Manoli S."/>
            <person name="Batley J."/>
            <person name="Edwards D."/>
            <person name="Nelson M.N."/>
            <person name="Wang X."/>
            <person name="Paterson A.H."/>
            <person name="King G."/>
            <person name="Bancroft I."/>
            <person name="Chalhoub B."/>
            <person name="Sharpe A.G."/>
        </authorList>
    </citation>
    <scope>NUCLEOTIDE SEQUENCE [LARGE SCALE GENOMIC DNA]</scope>
    <source>
        <strain evidence="2">cv. TO1000</strain>
    </source>
</reference>
<dbReference type="Proteomes" id="UP000032141">
    <property type="component" value="Unassembled WGS sequence"/>
</dbReference>
<name>A0A0D2ZZL1_BRAOL</name>
<dbReference type="EnsemblPlants" id="Bo13313s010.1">
    <property type="protein sequence ID" value="Bo13313s010.1"/>
    <property type="gene ID" value="Bo13313s010"/>
</dbReference>
<protein>
    <submittedName>
        <fullName evidence="2">Uncharacterized protein</fullName>
    </submittedName>
</protein>
<reference evidence="2" key="2">
    <citation type="submission" date="2015-06" db="UniProtKB">
        <authorList>
            <consortium name="EnsemblPlants"/>
        </authorList>
    </citation>
    <scope>IDENTIFICATION</scope>
</reference>
<accession>A0A0D2ZZL1</accession>
<proteinExistence type="predicted"/>
<dbReference type="AlphaFoldDB" id="A0A0D2ZZL1"/>
<dbReference type="Gramene" id="Bo13313s010.1">
    <property type="protein sequence ID" value="Bo13313s010.1"/>
    <property type="gene ID" value="Bo13313s010"/>
</dbReference>
<sequence length="59" mass="6817">MAELMVWFLPWNFSKHIAFTFTFTFTSVIVSLGGVRHLPWWDTFMIGFASLSNIDCLVS</sequence>
<keyword evidence="1" id="KW-1133">Transmembrane helix</keyword>
<keyword evidence="1" id="KW-0812">Transmembrane</keyword>
<evidence type="ECO:0000256" key="1">
    <source>
        <dbReference type="SAM" id="Phobius"/>
    </source>
</evidence>
<feature type="transmembrane region" description="Helical" evidence="1">
    <location>
        <begin position="16"/>
        <end position="35"/>
    </location>
</feature>
<organism evidence="2 3">
    <name type="scientific">Brassica oleracea var. oleracea</name>
    <dbReference type="NCBI Taxonomy" id="109376"/>
    <lineage>
        <taxon>Eukaryota</taxon>
        <taxon>Viridiplantae</taxon>
        <taxon>Streptophyta</taxon>
        <taxon>Embryophyta</taxon>
        <taxon>Tracheophyta</taxon>
        <taxon>Spermatophyta</taxon>
        <taxon>Magnoliopsida</taxon>
        <taxon>eudicotyledons</taxon>
        <taxon>Gunneridae</taxon>
        <taxon>Pentapetalae</taxon>
        <taxon>rosids</taxon>
        <taxon>malvids</taxon>
        <taxon>Brassicales</taxon>
        <taxon>Brassicaceae</taxon>
        <taxon>Brassiceae</taxon>
        <taxon>Brassica</taxon>
    </lineage>
</organism>